<keyword evidence="3" id="KW-0560">Oxidoreductase</keyword>
<evidence type="ECO:0000256" key="4">
    <source>
        <dbReference type="ARBA" id="ARBA00023157"/>
    </source>
</evidence>
<dbReference type="PROSITE" id="PS51352">
    <property type="entry name" value="THIOREDOXIN_2"/>
    <property type="match status" value="1"/>
</dbReference>
<gene>
    <name evidence="7" type="primary">tpx</name>
    <name evidence="7" type="ordered locus">MfeM64YM_0163</name>
</gene>
<dbReference type="InterPro" id="IPR036249">
    <property type="entry name" value="Thioredoxin-like_sf"/>
</dbReference>
<dbReference type="CDD" id="cd03014">
    <property type="entry name" value="PRX_Atyp2cys"/>
    <property type="match status" value="1"/>
</dbReference>
<dbReference type="InterPro" id="IPR002065">
    <property type="entry name" value="TPX"/>
</dbReference>
<evidence type="ECO:0000313" key="7">
    <source>
        <dbReference type="EMBL" id="ADV34170.1"/>
    </source>
</evidence>
<proteinExistence type="predicted"/>
<keyword evidence="5" id="KW-0676">Redox-active center</keyword>
<sequence length="169" mass="19280">MNKRQETTFFKNKVTLLGDKIEVGQKAPNFTALNNELKSVQLKDFKDKVILISSVPSLDTGVCQMQTVRFNKEVEQIKGLKVITISCDLPFAQSRFCTSFNTNNVVTLSDHKNLDFGLKYGCVIEELRLLNRAIFVIDKNGIIQYVEYVKENTDHPNYDKALKCVKNII</sequence>
<evidence type="ECO:0000256" key="1">
    <source>
        <dbReference type="ARBA" id="ARBA00022559"/>
    </source>
</evidence>
<feature type="domain" description="Thioredoxin" evidence="6">
    <location>
        <begin position="21"/>
        <end position="169"/>
    </location>
</feature>
<dbReference type="InterPro" id="IPR013766">
    <property type="entry name" value="Thioredoxin_domain"/>
</dbReference>
<dbReference type="InterPro" id="IPR013740">
    <property type="entry name" value="Redoxin"/>
</dbReference>
<organism evidence="7 8">
    <name type="scientific">Mycoplasmopsis fermentans (strain M64)</name>
    <name type="common">Mycoplasma fermentans</name>
    <dbReference type="NCBI Taxonomy" id="943945"/>
    <lineage>
        <taxon>Bacteria</taxon>
        <taxon>Bacillati</taxon>
        <taxon>Mycoplasmatota</taxon>
        <taxon>Mycoplasmoidales</taxon>
        <taxon>Metamycoplasmataceae</taxon>
        <taxon>Mycoplasmopsis</taxon>
    </lineage>
</organism>
<dbReference type="RefSeq" id="WP_013354398.1">
    <property type="nucleotide sequence ID" value="NC_014921.1"/>
</dbReference>
<keyword evidence="4" id="KW-1015">Disulfide bond</keyword>
<dbReference type="KEGG" id="mfm:MfeM64YM_0163"/>
<dbReference type="SUPFAM" id="SSF52833">
    <property type="entry name" value="Thioredoxin-like"/>
    <property type="match status" value="1"/>
</dbReference>
<dbReference type="NCBIfam" id="NF001808">
    <property type="entry name" value="PRK00522.1"/>
    <property type="match status" value="1"/>
</dbReference>
<evidence type="ECO:0000313" key="8">
    <source>
        <dbReference type="Proteomes" id="UP000007473"/>
    </source>
</evidence>
<dbReference type="Pfam" id="PF08534">
    <property type="entry name" value="Redoxin"/>
    <property type="match status" value="1"/>
</dbReference>
<dbReference type="Proteomes" id="UP000007473">
    <property type="component" value="Chromosome"/>
</dbReference>
<dbReference type="InterPro" id="IPR018219">
    <property type="entry name" value="Tpx_CS"/>
</dbReference>
<dbReference type="PROSITE" id="PS01265">
    <property type="entry name" value="TPX"/>
    <property type="match status" value="1"/>
</dbReference>
<keyword evidence="1 7" id="KW-0575">Peroxidase</keyword>
<name>A0AB32XAU3_MYCFM</name>
<dbReference type="GO" id="GO:0008379">
    <property type="term" value="F:thioredoxin peroxidase activity"/>
    <property type="evidence" value="ECO:0007669"/>
    <property type="project" value="InterPro"/>
</dbReference>
<dbReference type="EMBL" id="CP002458">
    <property type="protein sequence ID" value="ADV34170.1"/>
    <property type="molecule type" value="Genomic_DNA"/>
</dbReference>
<dbReference type="AlphaFoldDB" id="A0AB32XAU3"/>
<dbReference type="PANTHER" id="PTHR43110:SF1">
    <property type="entry name" value="THIOL PEROXIDASE"/>
    <property type="match status" value="1"/>
</dbReference>
<dbReference type="InterPro" id="IPR050455">
    <property type="entry name" value="Tpx_Peroxidase_subfamily"/>
</dbReference>
<evidence type="ECO:0000256" key="5">
    <source>
        <dbReference type="ARBA" id="ARBA00023284"/>
    </source>
</evidence>
<evidence type="ECO:0000259" key="6">
    <source>
        <dbReference type="PROSITE" id="PS51352"/>
    </source>
</evidence>
<evidence type="ECO:0000256" key="2">
    <source>
        <dbReference type="ARBA" id="ARBA00022862"/>
    </source>
</evidence>
<protein>
    <submittedName>
        <fullName evidence="7">Thiol peroxidase</fullName>
    </submittedName>
</protein>
<dbReference type="Gene3D" id="3.40.30.10">
    <property type="entry name" value="Glutaredoxin"/>
    <property type="match status" value="1"/>
</dbReference>
<accession>A0AB32XAU3</accession>
<evidence type="ECO:0000256" key="3">
    <source>
        <dbReference type="ARBA" id="ARBA00023002"/>
    </source>
</evidence>
<keyword evidence="2" id="KW-0049">Antioxidant</keyword>
<reference evidence="7 8" key="1">
    <citation type="journal article" date="2011" name="J. Bacteriol.">
        <title>Genome sequence of the repetitive-sequence-rich Mycoplasma fermentans strain M64.</title>
        <authorList>
            <person name="Shu H.W."/>
            <person name="Liu T.T."/>
            <person name="Chang H.Y."/>
            <person name="Liu Y.M."/>
            <person name="Wu K.M."/>
            <person name="Shu H.Y."/>
            <person name="Tsai S.F."/>
            <person name="Hsiao K.J."/>
            <person name="Hu W.S."/>
            <person name="Ng W.V."/>
        </authorList>
    </citation>
    <scope>NUCLEOTIDE SEQUENCE [LARGE SCALE GENOMIC DNA]</scope>
    <source>
        <strain evidence="7 8">M64</strain>
    </source>
</reference>
<dbReference type="PANTHER" id="PTHR43110">
    <property type="entry name" value="THIOL PEROXIDASE"/>
    <property type="match status" value="1"/>
</dbReference>